<proteinExistence type="predicted"/>
<gene>
    <name evidence="1" type="ORF">V6256_12305</name>
</gene>
<organism evidence="1 2">
    <name type="scientific">Psychromonas aquatilis</name>
    <dbReference type="NCBI Taxonomy" id="2005072"/>
    <lineage>
        <taxon>Bacteria</taxon>
        <taxon>Pseudomonadati</taxon>
        <taxon>Pseudomonadota</taxon>
        <taxon>Gammaproteobacteria</taxon>
        <taxon>Alteromonadales</taxon>
        <taxon>Psychromonadaceae</taxon>
        <taxon>Psychromonas</taxon>
    </lineage>
</organism>
<accession>A0ABU9GT19</accession>
<dbReference type="EMBL" id="JBAKAZ010000053">
    <property type="protein sequence ID" value="MEL0630390.1"/>
    <property type="molecule type" value="Genomic_DNA"/>
</dbReference>
<keyword evidence="2" id="KW-1185">Reference proteome</keyword>
<reference evidence="1 2" key="1">
    <citation type="submission" date="2024-02" db="EMBL/GenBank/DDBJ databases">
        <title>Bacteria isolated from the canopy kelp, Nereocystis luetkeana.</title>
        <authorList>
            <person name="Pfister C.A."/>
            <person name="Younker I.T."/>
            <person name="Light S.H."/>
        </authorList>
    </citation>
    <scope>NUCLEOTIDE SEQUENCE [LARGE SCALE GENOMIC DNA]</scope>
    <source>
        <strain evidence="1 2">TI.1.05</strain>
    </source>
</reference>
<evidence type="ECO:0000313" key="1">
    <source>
        <dbReference type="EMBL" id="MEL0630390.1"/>
    </source>
</evidence>
<comment type="caution">
    <text evidence="1">The sequence shown here is derived from an EMBL/GenBank/DDBJ whole genome shotgun (WGS) entry which is preliminary data.</text>
</comment>
<protein>
    <submittedName>
        <fullName evidence="1">Uncharacterized protein</fullName>
    </submittedName>
</protein>
<dbReference type="RefSeq" id="WP_341598518.1">
    <property type="nucleotide sequence ID" value="NZ_JBAKAZ010000053.1"/>
</dbReference>
<dbReference type="Proteomes" id="UP001369082">
    <property type="component" value="Unassembled WGS sequence"/>
</dbReference>
<name>A0ABU9GT19_9GAMM</name>
<sequence>MKLSSARKIWITLFSIVCMLTSSITFGLPMMAMDMSPTSALSITSTTHQAAQCNMQSMDYKLHSQMIKQDNMGKVKDCNNSSNSLQDCCSDTCAAAQCMTTFVSITLTDNNLFNVKSNALLFSAMINPILNSPSSSLYRPPIS</sequence>
<evidence type="ECO:0000313" key="2">
    <source>
        <dbReference type="Proteomes" id="UP001369082"/>
    </source>
</evidence>